<sequence length="58" mass="6832">MSRAKIKKPVTMAQNAPHRGRSIRWGIFSPRELARFQELLEKPVRLKPDWPDNEDMTT</sequence>
<name>A0A7J9CV94_GOSGO</name>
<accession>A0A7J9CV94</accession>
<keyword evidence="2" id="KW-1185">Reference proteome</keyword>
<dbReference type="Proteomes" id="UP000593579">
    <property type="component" value="Unassembled WGS sequence"/>
</dbReference>
<organism evidence="1 2">
    <name type="scientific">Gossypium gossypioides</name>
    <name type="common">Mexican cotton</name>
    <name type="synonym">Selera gossypioides</name>
    <dbReference type="NCBI Taxonomy" id="34282"/>
    <lineage>
        <taxon>Eukaryota</taxon>
        <taxon>Viridiplantae</taxon>
        <taxon>Streptophyta</taxon>
        <taxon>Embryophyta</taxon>
        <taxon>Tracheophyta</taxon>
        <taxon>Spermatophyta</taxon>
        <taxon>Magnoliopsida</taxon>
        <taxon>eudicotyledons</taxon>
        <taxon>Gunneridae</taxon>
        <taxon>Pentapetalae</taxon>
        <taxon>rosids</taxon>
        <taxon>malvids</taxon>
        <taxon>Malvales</taxon>
        <taxon>Malvaceae</taxon>
        <taxon>Malvoideae</taxon>
        <taxon>Gossypium</taxon>
    </lineage>
</organism>
<evidence type="ECO:0000313" key="2">
    <source>
        <dbReference type="Proteomes" id="UP000593579"/>
    </source>
</evidence>
<reference evidence="1 2" key="1">
    <citation type="journal article" date="2019" name="Genome Biol. Evol.">
        <title>Insights into the evolution of the New World diploid cottons (Gossypium, subgenus Houzingenia) based on genome sequencing.</title>
        <authorList>
            <person name="Grover C.E."/>
            <person name="Arick M.A. 2nd"/>
            <person name="Thrash A."/>
            <person name="Conover J.L."/>
            <person name="Sanders W.S."/>
            <person name="Peterson D.G."/>
            <person name="Frelichowski J.E."/>
            <person name="Scheffler J.A."/>
            <person name="Scheffler B.E."/>
            <person name="Wendel J.F."/>
        </authorList>
    </citation>
    <scope>NUCLEOTIDE SEQUENCE [LARGE SCALE GENOMIC DNA]</scope>
    <source>
        <strain evidence="1">5</strain>
        <tissue evidence="1">Leaf</tissue>
    </source>
</reference>
<evidence type="ECO:0000313" key="1">
    <source>
        <dbReference type="EMBL" id="MBA0752373.1"/>
    </source>
</evidence>
<dbReference type="AlphaFoldDB" id="A0A7J9CV94"/>
<protein>
    <submittedName>
        <fullName evidence="1">Uncharacterized protein</fullName>
    </submittedName>
</protein>
<dbReference type="EMBL" id="JABEZY010000013">
    <property type="protein sequence ID" value="MBA0752373.1"/>
    <property type="molecule type" value="Genomic_DNA"/>
</dbReference>
<comment type="caution">
    <text evidence="1">The sequence shown here is derived from an EMBL/GenBank/DDBJ whole genome shotgun (WGS) entry which is preliminary data.</text>
</comment>
<gene>
    <name evidence="1" type="ORF">Gogos_001214</name>
</gene>
<dbReference type="OrthoDB" id="10293240at2759"/>
<proteinExistence type="predicted"/>